<sequence length="148" mass="15819">MARPVSALSLATGLTALAVVPFLAGVYYAFAHSGDQAAPALHWLLAYLATIVSFIGGVQWGRMLAAKQAPPQDMVLAVVPALIAWPALLMSGPWPFFMLLAALIIAWLGDENGARQGWQGRGFLQLRRLITLIVAACVVAIGWRVLRG</sequence>
<evidence type="ECO:0000256" key="1">
    <source>
        <dbReference type="SAM" id="Phobius"/>
    </source>
</evidence>
<name>A0A084IMX8_SALHC</name>
<evidence type="ECO:0008006" key="4">
    <source>
        <dbReference type="Google" id="ProtNLM"/>
    </source>
</evidence>
<dbReference type="InterPro" id="IPR021836">
    <property type="entry name" value="DUF3429"/>
</dbReference>
<dbReference type="AlphaFoldDB" id="A0A084IMX8"/>
<dbReference type="EMBL" id="APNK01000007">
    <property type="protein sequence ID" value="KEZ78062.1"/>
    <property type="molecule type" value="Genomic_DNA"/>
</dbReference>
<dbReference type="Pfam" id="PF11911">
    <property type="entry name" value="DUF3429"/>
    <property type="match status" value="1"/>
</dbReference>
<accession>A0A084IMX8</accession>
<feature type="transmembrane region" description="Helical" evidence="1">
    <location>
        <begin position="41"/>
        <end position="61"/>
    </location>
</feature>
<dbReference type="Proteomes" id="UP000028302">
    <property type="component" value="Unassembled WGS sequence"/>
</dbReference>
<evidence type="ECO:0000313" key="3">
    <source>
        <dbReference type="Proteomes" id="UP000028302"/>
    </source>
</evidence>
<keyword evidence="3" id="KW-1185">Reference proteome</keyword>
<gene>
    <name evidence="2" type="ORF">C41B8_07197</name>
</gene>
<comment type="caution">
    <text evidence="2">The sequence shown here is derived from an EMBL/GenBank/DDBJ whole genome shotgun (WGS) entry which is preliminary data.</text>
</comment>
<dbReference type="eggNOG" id="ENOG5033AJV">
    <property type="taxonomic scope" value="Bacteria"/>
</dbReference>
<keyword evidence="1" id="KW-0812">Transmembrane</keyword>
<feature type="transmembrane region" description="Helical" evidence="1">
    <location>
        <begin position="82"/>
        <end position="109"/>
    </location>
</feature>
<feature type="transmembrane region" description="Helical" evidence="1">
    <location>
        <begin position="129"/>
        <end position="146"/>
    </location>
</feature>
<keyword evidence="1" id="KW-0472">Membrane</keyword>
<dbReference type="STRING" id="1304275.C41B8_07197"/>
<dbReference type="PANTHER" id="PTHR15887">
    <property type="entry name" value="TRANSMEMBRANE PROTEIN 69"/>
    <property type="match status" value="1"/>
</dbReference>
<protein>
    <recommendedName>
        <fullName evidence="4">DUF3429 domain-containing protein</fullName>
    </recommendedName>
</protein>
<evidence type="ECO:0000313" key="2">
    <source>
        <dbReference type="EMBL" id="KEZ78062.1"/>
    </source>
</evidence>
<keyword evidence="1" id="KW-1133">Transmembrane helix</keyword>
<dbReference type="OrthoDB" id="8591832at2"/>
<dbReference type="RefSeq" id="WP_051883220.1">
    <property type="nucleotide sequence ID" value="NZ_APNK01000007.1"/>
</dbReference>
<proteinExistence type="predicted"/>
<reference evidence="2 3" key="1">
    <citation type="submission" date="2013-03" db="EMBL/GenBank/DDBJ databases">
        <title>Salinisphaera hydrothermalis C41B8 Genome Sequencing.</title>
        <authorList>
            <person name="Li C."/>
            <person name="Lai Q."/>
            <person name="Shao Z."/>
        </authorList>
    </citation>
    <scope>NUCLEOTIDE SEQUENCE [LARGE SCALE GENOMIC DNA]</scope>
    <source>
        <strain evidence="2 3">C41B8</strain>
    </source>
</reference>
<dbReference type="PANTHER" id="PTHR15887:SF1">
    <property type="entry name" value="TRANSMEMBRANE PROTEIN 69"/>
    <property type="match status" value="1"/>
</dbReference>
<organism evidence="2 3">
    <name type="scientific">Salinisphaera hydrothermalis (strain C41B8)</name>
    <dbReference type="NCBI Taxonomy" id="1304275"/>
    <lineage>
        <taxon>Bacteria</taxon>
        <taxon>Pseudomonadati</taxon>
        <taxon>Pseudomonadota</taxon>
        <taxon>Gammaproteobacteria</taxon>
        <taxon>Salinisphaerales</taxon>
        <taxon>Salinisphaeraceae</taxon>
        <taxon>Salinisphaera</taxon>
    </lineage>
</organism>